<protein>
    <submittedName>
        <fullName evidence="2">DUF6518 family protein</fullName>
    </submittedName>
</protein>
<gene>
    <name evidence="2" type="ORF">Dfulv_36155</name>
</gene>
<dbReference type="Proteomes" id="UP001059617">
    <property type="component" value="Chromosome"/>
</dbReference>
<feature type="transmembrane region" description="Helical" evidence="1">
    <location>
        <begin position="203"/>
        <end position="222"/>
    </location>
</feature>
<keyword evidence="1" id="KW-1133">Transmembrane helix</keyword>
<proteinExistence type="predicted"/>
<reference evidence="2" key="1">
    <citation type="submission" date="2021-04" db="EMBL/GenBank/DDBJ databases">
        <authorList>
            <person name="Hartkoorn R.C."/>
            <person name="Beaudoing E."/>
            <person name="Hot D."/>
        </authorList>
    </citation>
    <scope>NUCLEOTIDE SEQUENCE</scope>
    <source>
        <strain evidence="2">NRRL B-16292</strain>
    </source>
</reference>
<dbReference type="InterPro" id="IPR045393">
    <property type="entry name" value="DUF6518"/>
</dbReference>
<sequence>MNARLPVALGAGLGVAAYLPDLLDDSLAPYATPLFSSGFAWGLVALVAGYTTRRPRSSIVAGAAALTIAVFVYYLLIVAGQRWYVDALSSADGMATMAGLRSVGRSVVFWTAGAFIGGGTLGWLGHVVRHAPASPGSAAIGATLGLLSGEAISIPLVYSSVWDAPLDPFSLAKLVPSLAQLVLAVATVAVLTRIRDRPTIWRLTVLAAAASVVVNVILWYVLLTVRISL</sequence>
<dbReference type="EMBL" id="CP073720">
    <property type="protein sequence ID" value="UWP80563.1"/>
    <property type="molecule type" value="Genomic_DNA"/>
</dbReference>
<keyword evidence="1" id="KW-0472">Membrane</keyword>
<feature type="transmembrane region" description="Helical" evidence="1">
    <location>
        <begin position="138"/>
        <end position="158"/>
    </location>
</feature>
<feature type="transmembrane region" description="Helical" evidence="1">
    <location>
        <begin position="107"/>
        <end position="126"/>
    </location>
</feature>
<evidence type="ECO:0000313" key="3">
    <source>
        <dbReference type="Proteomes" id="UP001059617"/>
    </source>
</evidence>
<feature type="transmembrane region" description="Helical" evidence="1">
    <location>
        <begin position="59"/>
        <end position="79"/>
    </location>
</feature>
<dbReference type="RefSeq" id="WP_259858325.1">
    <property type="nucleotide sequence ID" value="NZ_BAAAST010000043.1"/>
</dbReference>
<accession>A0ABY5VVQ3</accession>
<name>A0ABY5VVQ3_9ACTN</name>
<evidence type="ECO:0000313" key="2">
    <source>
        <dbReference type="EMBL" id="UWP80563.1"/>
    </source>
</evidence>
<keyword evidence="1" id="KW-0812">Transmembrane</keyword>
<organism evidence="2 3">
    <name type="scientific">Dactylosporangium fulvum</name>
    <dbReference type="NCBI Taxonomy" id="53359"/>
    <lineage>
        <taxon>Bacteria</taxon>
        <taxon>Bacillati</taxon>
        <taxon>Actinomycetota</taxon>
        <taxon>Actinomycetes</taxon>
        <taxon>Micromonosporales</taxon>
        <taxon>Micromonosporaceae</taxon>
        <taxon>Dactylosporangium</taxon>
    </lineage>
</organism>
<dbReference type="Pfam" id="PF20128">
    <property type="entry name" value="DUF6518"/>
    <property type="match status" value="1"/>
</dbReference>
<feature type="transmembrane region" description="Helical" evidence="1">
    <location>
        <begin position="27"/>
        <end position="47"/>
    </location>
</feature>
<evidence type="ECO:0000256" key="1">
    <source>
        <dbReference type="SAM" id="Phobius"/>
    </source>
</evidence>
<keyword evidence="3" id="KW-1185">Reference proteome</keyword>
<reference evidence="2" key="2">
    <citation type="submission" date="2022-09" db="EMBL/GenBank/DDBJ databases">
        <title>Biosynthetic gene clusters of Dactylosporangioum fulvum.</title>
        <authorList>
            <person name="Caradec T."/>
        </authorList>
    </citation>
    <scope>NUCLEOTIDE SEQUENCE</scope>
    <source>
        <strain evidence="2">NRRL B-16292</strain>
    </source>
</reference>
<feature type="transmembrane region" description="Helical" evidence="1">
    <location>
        <begin position="170"/>
        <end position="191"/>
    </location>
</feature>